<proteinExistence type="predicted"/>
<name>A0A4Y7IPP6_PAPSO</name>
<dbReference type="Proteomes" id="UP000316621">
    <property type="component" value="Chromosome 2"/>
</dbReference>
<evidence type="ECO:0000256" key="1">
    <source>
        <dbReference type="SAM" id="MobiDB-lite"/>
    </source>
</evidence>
<sequence>MIVPPPPPYDPHGGYPVPPLEMTAQALSPPHNGYAPLQVLTQRCRGNCAQMGRL</sequence>
<dbReference type="AlphaFoldDB" id="A0A4Y7IPP6"/>
<protein>
    <submittedName>
        <fullName evidence="2">Uncharacterized protein</fullName>
    </submittedName>
</protein>
<feature type="region of interest" description="Disordered" evidence="1">
    <location>
        <begin position="1"/>
        <end position="24"/>
    </location>
</feature>
<gene>
    <name evidence="2" type="ORF">C5167_017896</name>
</gene>
<organism evidence="2 3">
    <name type="scientific">Papaver somniferum</name>
    <name type="common">Opium poppy</name>
    <dbReference type="NCBI Taxonomy" id="3469"/>
    <lineage>
        <taxon>Eukaryota</taxon>
        <taxon>Viridiplantae</taxon>
        <taxon>Streptophyta</taxon>
        <taxon>Embryophyta</taxon>
        <taxon>Tracheophyta</taxon>
        <taxon>Spermatophyta</taxon>
        <taxon>Magnoliopsida</taxon>
        <taxon>Ranunculales</taxon>
        <taxon>Papaveraceae</taxon>
        <taxon>Papaveroideae</taxon>
        <taxon>Papaver</taxon>
    </lineage>
</organism>
<feature type="compositionally biased region" description="Pro residues" evidence="1">
    <location>
        <begin position="1"/>
        <end position="10"/>
    </location>
</feature>
<accession>A0A4Y7IPP6</accession>
<dbReference type="EMBL" id="CM010716">
    <property type="protein sequence ID" value="RZC49469.1"/>
    <property type="molecule type" value="Genomic_DNA"/>
</dbReference>
<reference evidence="2 3" key="1">
    <citation type="journal article" date="2018" name="Science">
        <title>The opium poppy genome and morphinan production.</title>
        <authorList>
            <person name="Guo L."/>
            <person name="Winzer T."/>
            <person name="Yang X."/>
            <person name="Li Y."/>
            <person name="Ning Z."/>
            <person name="He Z."/>
            <person name="Teodor R."/>
            <person name="Lu Y."/>
            <person name="Bowser T.A."/>
            <person name="Graham I.A."/>
            <person name="Ye K."/>
        </authorList>
    </citation>
    <scope>NUCLEOTIDE SEQUENCE [LARGE SCALE GENOMIC DNA]</scope>
    <source>
        <strain evidence="3">cv. HN1</strain>
        <tissue evidence="2">Leaves</tissue>
    </source>
</reference>
<dbReference type="Gramene" id="RZC49469">
    <property type="protein sequence ID" value="RZC49469"/>
    <property type="gene ID" value="C5167_017896"/>
</dbReference>
<evidence type="ECO:0000313" key="3">
    <source>
        <dbReference type="Proteomes" id="UP000316621"/>
    </source>
</evidence>
<evidence type="ECO:0000313" key="2">
    <source>
        <dbReference type="EMBL" id="RZC49469.1"/>
    </source>
</evidence>
<keyword evidence="3" id="KW-1185">Reference proteome</keyword>